<evidence type="ECO:0000259" key="1">
    <source>
        <dbReference type="Pfam" id="PF02470"/>
    </source>
</evidence>
<sequence length="320" mass="33719">MKIKPGSLASLAGIATILVLGAAYLTFGVVRYDPFADYTDASMVLKNSGGLGVGSPILLTGIAVGKVTSVDSTAAGVEVGFRIDADQRLPTDSVVTIEHLSALGEPYVQFVPKRAGGPYLRDGQRLDTADVRTPLSIAEVARMVTKTMNQLDPAVVDSLVRTMSTALTGTEAVMPELARSGDLLAATIMTRSPKIAELLNSFQFAAKDIDWANPALSDAAPNFVEFGKVLDGLVEAVGRVVATGNAPEMYLEGNGLVPFLEQVTRWLNEVGPELRALIPGLRPLADAVTSSAPKLDLSTLISQALQGTDDDAVRVRVTVK</sequence>
<keyword evidence="3" id="KW-1185">Reference proteome</keyword>
<dbReference type="Pfam" id="PF02470">
    <property type="entry name" value="MlaD"/>
    <property type="match status" value="1"/>
</dbReference>
<name>A0ABS4QRV0_9NOCA</name>
<dbReference type="InterPro" id="IPR003399">
    <property type="entry name" value="Mce/MlaD"/>
</dbReference>
<evidence type="ECO:0000313" key="2">
    <source>
        <dbReference type="EMBL" id="MBP2194448.1"/>
    </source>
</evidence>
<protein>
    <submittedName>
        <fullName evidence="2">Virulence factor Mce-like protein</fullName>
    </submittedName>
</protein>
<dbReference type="Proteomes" id="UP001519325">
    <property type="component" value="Unassembled WGS sequence"/>
</dbReference>
<dbReference type="PANTHER" id="PTHR33371">
    <property type="entry name" value="INTERMEMBRANE PHOSPHOLIPID TRANSPORT SYSTEM BINDING PROTEIN MLAD-RELATED"/>
    <property type="match status" value="1"/>
</dbReference>
<gene>
    <name evidence="2" type="ORF">BJ987_007349</name>
</gene>
<feature type="domain" description="Mce/MlaD" evidence="1">
    <location>
        <begin position="42"/>
        <end position="112"/>
    </location>
</feature>
<dbReference type="EMBL" id="JAGGMR010000001">
    <property type="protein sequence ID" value="MBP2194448.1"/>
    <property type="molecule type" value="Genomic_DNA"/>
</dbReference>
<accession>A0ABS4QRV0</accession>
<dbReference type="PANTHER" id="PTHR33371:SF16">
    <property type="entry name" value="MCE-FAMILY PROTEIN MCE3F"/>
    <property type="match status" value="1"/>
</dbReference>
<organism evidence="2 3">
    <name type="scientific">Nocardia goodfellowii</name>
    <dbReference type="NCBI Taxonomy" id="882446"/>
    <lineage>
        <taxon>Bacteria</taxon>
        <taxon>Bacillati</taxon>
        <taxon>Actinomycetota</taxon>
        <taxon>Actinomycetes</taxon>
        <taxon>Mycobacteriales</taxon>
        <taxon>Nocardiaceae</taxon>
        <taxon>Nocardia</taxon>
    </lineage>
</organism>
<dbReference type="InterPro" id="IPR052336">
    <property type="entry name" value="MlaD_Phospholipid_Transporter"/>
</dbReference>
<dbReference type="RefSeq" id="WP_245366300.1">
    <property type="nucleotide sequence ID" value="NZ_JAGGMR010000001.1"/>
</dbReference>
<proteinExistence type="predicted"/>
<reference evidence="2 3" key="1">
    <citation type="submission" date="2021-03" db="EMBL/GenBank/DDBJ databases">
        <title>Sequencing the genomes of 1000 actinobacteria strains.</title>
        <authorList>
            <person name="Klenk H.-P."/>
        </authorList>
    </citation>
    <scope>NUCLEOTIDE SEQUENCE [LARGE SCALE GENOMIC DNA]</scope>
    <source>
        <strain evidence="2 3">DSM 45516</strain>
    </source>
</reference>
<evidence type="ECO:0000313" key="3">
    <source>
        <dbReference type="Proteomes" id="UP001519325"/>
    </source>
</evidence>
<comment type="caution">
    <text evidence="2">The sequence shown here is derived from an EMBL/GenBank/DDBJ whole genome shotgun (WGS) entry which is preliminary data.</text>
</comment>